<name>A0AAC9KCC0_9PROT</name>
<protein>
    <submittedName>
        <fullName evidence="1">Prolidase</fullName>
        <ecNumber evidence="1">3.4.13.9</ecNumber>
    </submittedName>
</protein>
<proteinExistence type="predicted"/>
<dbReference type="SUPFAM" id="SSF51556">
    <property type="entry name" value="Metallo-dependent hydrolases"/>
    <property type="match status" value="1"/>
</dbReference>
<sequence>MTSNYDPLDVSQYTQPEFRAAVACAEDWNTYVTVHACTSRAIKTAVSACRLSSTNNLPILTRKDQKPVQSDHDQKSGCHSDHADALVRQCKHPAHRQPVPMAHCCNDATRSAPIRVKIGVLKKGAYADLLLVDGNPLTDITLIADPGRNFKIIMKDGRFYKNTLAA</sequence>
<dbReference type="EMBL" id="CP018191">
    <property type="protein sequence ID" value="APH54337.1"/>
    <property type="molecule type" value="Genomic_DNA"/>
</dbReference>
<dbReference type="InterPro" id="IPR011059">
    <property type="entry name" value="Metal-dep_hydrolase_composite"/>
</dbReference>
<dbReference type="SUPFAM" id="SSF51338">
    <property type="entry name" value="Composite domain of metallo-dependent hydrolases"/>
    <property type="match status" value="1"/>
</dbReference>
<keyword evidence="1" id="KW-0378">Hydrolase</keyword>
<evidence type="ECO:0000313" key="1">
    <source>
        <dbReference type="EMBL" id="APH54337.1"/>
    </source>
</evidence>
<dbReference type="EC" id="3.4.13.9" evidence="1"/>
<reference evidence="2" key="1">
    <citation type="submission" date="2016-11" db="EMBL/GenBank/DDBJ databases">
        <title>Comparative genomic and phenotypic analysis of Granulibacter bethesdensis clinical isolates from patients with chronic granulomatous disease.</title>
        <authorList>
            <person name="Zarember K.A."/>
            <person name="Porcella S.F."/>
            <person name="Chu J."/>
            <person name="Ding L."/>
            <person name="Dahlstrom E."/>
            <person name="Barbian K."/>
            <person name="Martens C."/>
            <person name="Sykora L."/>
            <person name="Kramer S."/>
            <person name="Pettinato A.M."/>
            <person name="Hong H."/>
            <person name="Wald G."/>
            <person name="Berg L.J."/>
            <person name="Rogge L.S."/>
            <person name="Greenberg D.E."/>
            <person name="Falcone E.L."/>
            <person name="Neves J.F."/>
            <person name="Simoes M.J."/>
            <person name="Casal M."/>
            <person name="Rodriguez-Lopez F.C."/>
            <person name="Zelazny A."/>
            <person name="Gallin J.I."/>
            <person name="Holland S.M."/>
        </authorList>
    </citation>
    <scope>NUCLEOTIDE SEQUENCE [LARGE SCALE GENOMIC DNA]</scope>
    <source>
        <strain evidence="2">NIH9.1</strain>
    </source>
</reference>
<dbReference type="PANTHER" id="PTHR43135">
    <property type="entry name" value="ALPHA-D-RIBOSE 1-METHYLPHOSPHONATE 5-TRIPHOSPHATE DIPHOSPHATASE"/>
    <property type="match status" value="1"/>
</dbReference>
<organism evidence="1 2">
    <name type="scientific">Granulibacter bethesdensis</name>
    <dbReference type="NCBI Taxonomy" id="364410"/>
    <lineage>
        <taxon>Bacteria</taxon>
        <taxon>Pseudomonadati</taxon>
        <taxon>Pseudomonadota</taxon>
        <taxon>Alphaproteobacteria</taxon>
        <taxon>Acetobacterales</taxon>
        <taxon>Acetobacteraceae</taxon>
        <taxon>Granulibacter</taxon>
    </lineage>
</organism>
<dbReference type="GO" id="GO:0102009">
    <property type="term" value="F:proline dipeptidase activity"/>
    <property type="evidence" value="ECO:0007669"/>
    <property type="project" value="UniProtKB-EC"/>
</dbReference>
<dbReference type="Gene3D" id="2.30.40.10">
    <property type="entry name" value="Urease, subunit C, domain 1"/>
    <property type="match status" value="1"/>
</dbReference>
<dbReference type="AlphaFoldDB" id="A0AAC9KCC0"/>
<dbReference type="InterPro" id="IPR032466">
    <property type="entry name" value="Metal_Hydrolase"/>
</dbReference>
<gene>
    <name evidence="1" type="ORF">GbCGDNIH9_8491</name>
</gene>
<accession>A0AAC9KCC0</accession>
<dbReference type="PANTHER" id="PTHR43135:SF3">
    <property type="entry name" value="ALPHA-D-RIBOSE 1-METHYLPHOSPHONATE 5-TRIPHOSPHATE DIPHOSPHATASE"/>
    <property type="match status" value="1"/>
</dbReference>
<dbReference type="Gene3D" id="3.20.20.140">
    <property type="entry name" value="Metal-dependent hydrolases"/>
    <property type="match status" value="1"/>
</dbReference>
<dbReference type="Proteomes" id="UP000182373">
    <property type="component" value="Chromosome"/>
</dbReference>
<dbReference type="GO" id="GO:0016810">
    <property type="term" value="F:hydrolase activity, acting on carbon-nitrogen (but not peptide) bonds"/>
    <property type="evidence" value="ECO:0007669"/>
    <property type="project" value="InterPro"/>
</dbReference>
<evidence type="ECO:0000313" key="2">
    <source>
        <dbReference type="Proteomes" id="UP000182373"/>
    </source>
</evidence>
<dbReference type="InterPro" id="IPR051781">
    <property type="entry name" value="Metallo-dep_Hydrolase"/>
</dbReference>
<keyword evidence="1" id="KW-0645">Protease</keyword>
<keyword evidence="1" id="KW-0224">Dipeptidase</keyword>